<accession>A0A268P627</accession>
<dbReference type="Pfam" id="PF13427">
    <property type="entry name" value="AadA_C"/>
    <property type="match status" value="1"/>
</dbReference>
<evidence type="ECO:0000256" key="1">
    <source>
        <dbReference type="ARBA" id="ARBA00022679"/>
    </source>
</evidence>
<feature type="domain" description="Adenylyltransferase AadA C-terminal" evidence="2">
    <location>
        <begin position="116"/>
        <end position="216"/>
    </location>
</feature>
<comment type="caution">
    <text evidence="3">The sequence shown here is derived from an EMBL/GenBank/DDBJ whole genome shotgun (WGS) entry which is preliminary data.</text>
</comment>
<reference evidence="3 4" key="1">
    <citation type="submission" date="2017-07" db="EMBL/GenBank/DDBJ databases">
        <title>Isolation and whole genome analysis of endospore-forming bacteria from heroin.</title>
        <authorList>
            <person name="Kalinowski J."/>
            <person name="Ahrens B."/>
            <person name="Al-Dilaimi A."/>
            <person name="Winkler A."/>
            <person name="Wibberg D."/>
            <person name="Schleenbecker U."/>
            <person name="Ruckert C."/>
            <person name="Wolfel R."/>
            <person name="Grass G."/>
        </authorList>
    </citation>
    <scope>NUCLEOTIDE SEQUENCE [LARGE SCALE GENOMIC DNA]</scope>
    <source>
        <strain evidence="3 4">7539</strain>
    </source>
</reference>
<evidence type="ECO:0000259" key="2">
    <source>
        <dbReference type="Pfam" id="PF13427"/>
    </source>
</evidence>
<dbReference type="EMBL" id="NPCC01000004">
    <property type="protein sequence ID" value="PAE90765.1"/>
    <property type="molecule type" value="Genomic_DNA"/>
</dbReference>
<proteinExistence type="predicted"/>
<dbReference type="PIRSF" id="PIRSF000819">
    <property type="entry name" value="Streptomycin_3-adenylyltransf"/>
    <property type="match status" value="1"/>
</dbReference>
<protein>
    <recommendedName>
        <fullName evidence="2">Adenylyltransferase AadA C-terminal domain-containing protein</fullName>
    </recommendedName>
</protein>
<dbReference type="GO" id="GO:0070566">
    <property type="term" value="F:adenylyltransferase activity"/>
    <property type="evidence" value="ECO:0007669"/>
    <property type="project" value="InterPro"/>
</dbReference>
<name>A0A268P627_SHOCL</name>
<evidence type="ECO:0000313" key="4">
    <source>
        <dbReference type="Proteomes" id="UP000216207"/>
    </source>
</evidence>
<dbReference type="GO" id="GO:0046677">
    <property type="term" value="P:response to antibiotic"/>
    <property type="evidence" value="ECO:0007669"/>
    <property type="project" value="InterPro"/>
</dbReference>
<dbReference type="Proteomes" id="UP000216207">
    <property type="component" value="Unassembled WGS sequence"/>
</dbReference>
<dbReference type="AlphaFoldDB" id="A0A268P627"/>
<organism evidence="3 4">
    <name type="scientific">Shouchella clausii</name>
    <name type="common">Alkalihalobacillus clausii</name>
    <dbReference type="NCBI Taxonomy" id="79880"/>
    <lineage>
        <taxon>Bacteria</taxon>
        <taxon>Bacillati</taxon>
        <taxon>Bacillota</taxon>
        <taxon>Bacilli</taxon>
        <taxon>Bacillales</taxon>
        <taxon>Bacillaceae</taxon>
        <taxon>Shouchella</taxon>
    </lineage>
</organism>
<evidence type="ECO:0000313" key="3">
    <source>
        <dbReference type="EMBL" id="PAE90765.1"/>
    </source>
</evidence>
<dbReference type="InterPro" id="IPR024172">
    <property type="entry name" value="AadA/Aad9"/>
</dbReference>
<dbReference type="InterPro" id="IPR025184">
    <property type="entry name" value="AadA_C"/>
</dbReference>
<sequence length="224" mass="26127">MAMGCFNPLQSDVDILAVVKEKLSVDTYRKIANKLIRLEEEWKMVRGFEISIVLETYTVDFVYPTPFEFHYSSFHKVKYLTDETYFCGGYEDPDLAAHFVVTYNRGSVLFGKPIKEVFKAIDHNYYIDSIKSDVNGAFEGIIDNPVYYVLNLARVLLYVRESAISSKKEAGEWALNELPNQYKYTIAQCLAKYENGLETLNLDEDMLLNYTEYMFKEIEQFSYR</sequence>
<gene>
    <name evidence="3" type="ORF">CHH72_02480</name>
</gene>
<keyword evidence="1" id="KW-0808">Transferase</keyword>